<organism evidence="3 4">
    <name type="scientific">Batrachochytrium salamandrivorans</name>
    <dbReference type="NCBI Taxonomy" id="1357716"/>
    <lineage>
        <taxon>Eukaryota</taxon>
        <taxon>Fungi</taxon>
        <taxon>Fungi incertae sedis</taxon>
        <taxon>Chytridiomycota</taxon>
        <taxon>Chytridiomycota incertae sedis</taxon>
        <taxon>Chytridiomycetes</taxon>
        <taxon>Rhizophydiales</taxon>
        <taxon>Rhizophydiales incertae sedis</taxon>
        <taxon>Batrachochytrium</taxon>
    </lineage>
</organism>
<proteinExistence type="predicted"/>
<accession>A0ABQ8F5A7</accession>
<feature type="compositionally biased region" description="Acidic residues" evidence="1">
    <location>
        <begin position="189"/>
        <end position="201"/>
    </location>
</feature>
<evidence type="ECO:0000256" key="1">
    <source>
        <dbReference type="SAM" id="MobiDB-lite"/>
    </source>
</evidence>
<feature type="signal peptide" evidence="2">
    <location>
        <begin position="1"/>
        <end position="18"/>
    </location>
</feature>
<evidence type="ECO:0000313" key="3">
    <source>
        <dbReference type="EMBL" id="KAH6590953.1"/>
    </source>
</evidence>
<protein>
    <submittedName>
        <fullName evidence="3">Uncharacterized protein</fullName>
    </submittedName>
</protein>
<reference evidence="3 4" key="1">
    <citation type="submission" date="2021-02" db="EMBL/GenBank/DDBJ databases">
        <title>Variation within the Batrachochytrium salamandrivorans European outbreak.</title>
        <authorList>
            <person name="Kelly M."/>
            <person name="Pasmans F."/>
            <person name="Shea T.P."/>
            <person name="Munoz J.F."/>
            <person name="Carranza S."/>
            <person name="Cuomo C.A."/>
            <person name="Martel A."/>
        </authorList>
    </citation>
    <scope>NUCLEOTIDE SEQUENCE [LARGE SCALE GENOMIC DNA]</scope>
    <source>
        <strain evidence="3 4">AMFP18/2</strain>
    </source>
</reference>
<name>A0ABQ8F5A7_9FUNG</name>
<feature type="chain" id="PRO_5045671074" evidence="2">
    <location>
        <begin position="19"/>
        <end position="201"/>
    </location>
</feature>
<sequence>MKFNVLVVAAMVITSVNAGRKEGLRGCFRGICGPNSEAPFGLRVYPLFPKKRPVHDSDESQESDTPEEDPVCLAIAMQLFALWNDMGILDYRLHNPMQASHDLIENDIKKGKLRAKGMVAYSELNSEDQAKPENIEQGLVDLEQSYRQTWKELIENKCSIESFFLLFPKEMEEQGHFPRWQDGAIQSQDESESDVDSSDKQ</sequence>
<evidence type="ECO:0000313" key="4">
    <source>
        <dbReference type="Proteomes" id="UP001648503"/>
    </source>
</evidence>
<dbReference type="EMBL" id="JAFCIX010000418">
    <property type="protein sequence ID" value="KAH6590953.1"/>
    <property type="molecule type" value="Genomic_DNA"/>
</dbReference>
<comment type="caution">
    <text evidence="3">The sequence shown here is derived from an EMBL/GenBank/DDBJ whole genome shotgun (WGS) entry which is preliminary data.</text>
</comment>
<feature type="region of interest" description="Disordered" evidence="1">
    <location>
        <begin position="177"/>
        <end position="201"/>
    </location>
</feature>
<keyword evidence="4" id="KW-1185">Reference proteome</keyword>
<keyword evidence="2" id="KW-0732">Signal</keyword>
<dbReference type="Proteomes" id="UP001648503">
    <property type="component" value="Unassembled WGS sequence"/>
</dbReference>
<evidence type="ECO:0000256" key="2">
    <source>
        <dbReference type="SAM" id="SignalP"/>
    </source>
</evidence>
<gene>
    <name evidence="3" type="ORF">BASA50_008953</name>
</gene>